<organism evidence="13 14">
    <name type="scientific">Candidatus Rhodoluna planktonica</name>
    <dbReference type="NCBI Taxonomy" id="535712"/>
    <lineage>
        <taxon>Bacteria</taxon>
        <taxon>Bacillati</taxon>
        <taxon>Actinomycetota</taxon>
        <taxon>Actinomycetes</taxon>
        <taxon>Micrococcales</taxon>
        <taxon>Microbacteriaceae</taxon>
        <taxon>Luna cluster</taxon>
        <taxon>Luna-1 subcluster</taxon>
        <taxon>Rhodoluna</taxon>
    </lineage>
</organism>
<keyword evidence="6 10" id="KW-0573">Peptidoglycan synthesis</keyword>
<dbReference type="GO" id="GO:0051301">
    <property type="term" value="P:cell division"/>
    <property type="evidence" value="ECO:0007669"/>
    <property type="project" value="UniProtKB-KW"/>
</dbReference>
<comment type="pathway">
    <text evidence="10">Cell wall biogenesis; peptidoglycan biosynthesis.</text>
</comment>
<evidence type="ECO:0000256" key="9">
    <source>
        <dbReference type="ARBA" id="ARBA00023316"/>
    </source>
</evidence>
<dbReference type="InterPro" id="IPR007235">
    <property type="entry name" value="Glyco_trans_28_C"/>
</dbReference>
<evidence type="ECO:0000256" key="4">
    <source>
        <dbReference type="ARBA" id="ARBA00022679"/>
    </source>
</evidence>
<dbReference type="RefSeq" id="WP_070954675.1">
    <property type="nucleotide sequence ID" value="NZ_CP015208.1"/>
</dbReference>
<dbReference type="GO" id="GO:0008360">
    <property type="term" value="P:regulation of cell shape"/>
    <property type="evidence" value="ECO:0007669"/>
    <property type="project" value="UniProtKB-KW"/>
</dbReference>
<comment type="subcellular location">
    <subcellularLocation>
        <location evidence="10">Cell membrane</location>
        <topology evidence="10">Peripheral membrane protein</topology>
        <orientation evidence="10">Cytoplasmic side</orientation>
    </subcellularLocation>
</comment>
<evidence type="ECO:0000256" key="3">
    <source>
        <dbReference type="ARBA" id="ARBA00022676"/>
    </source>
</evidence>
<dbReference type="EC" id="2.4.1.227" evidence="10"/>
<comment type="catalytic activity">
    <reaction evidence="10">
        <text>di-trans,octa-cis-undecaprenyl diphospho-N-acetyl-alpha-D-muramoyl-L-alanyl-D-glutamyl-meso-2,6-diaminopimeloyl-D-alanyl-D-alanine + UDP-N-acetyl-alpha-D-glucosamine = di-trans,octa-cis-undecaprenyl diphospho-[N-acetyl-alpha-D-glucosaminyl-(1-&gt;4)]-N-acetyl-alpha-D-muramoyl-L-alanyl-D-glutamyl-meso-2,6-diaminopimeloyl-D-alanyl-D-alanine + UDP + H(+)</text>
        <dbReference type="Rhea" id="RHEA:31227"/>
        <dbReference type="ChEBI" id="CHEBI:15378"/>
        <dbReference type="ChEBI" id="CHEBI:57705"/>
        <dbReference type="ChEBI" id="CHEBI:58223"/>
        <dbReference type="ChEBI" id="CHEBI:61387"/>
        <dbReference type="ChEBI" id="CHEBI:61388"/>
        <dbReference type="EC" id="2.4.1.227"/>
    </reaction>
</comment>
<evidence type="ECO:0000256" key="1">
    <source>
        <dbReference type="ARBA" id="ARBA00022475"/>
    </source>
</evidence>
<evidence type="ECO:0000313" key="14">
    <source>
        <dbReference type="Proteomes" id="UP000243784"/>
    </source>
</evidence>
<dbReference type="GO" id="GO:0071555">
    <property type="term" value="P:cell wall organization"/>
    <property type="evidence" value="ECO:0007669"/>
    <property type="project" value="UniProtKB-KW"/>
</dbReference>
<keyword evidence="2 10" id="KW-0132">Cell division</keyword>
<name>A0A1D9DZD7_9MICO</name>
<feature type="domain" description="Glycosyltransferase family 28 N-terminal" evidence="11">
    <location>
        <begin position="5"/>
        <end position="143"/>
    </location>
</feature>
<keyword evidence="3 10" id="KW-0328">Glycosyltransferase</keyword>
<dbReference type="Pfam" id="PF03033">
    <property type="entry name" value="Glyco_transf_28"/>
    <property type="match status" value="1"/>
</dbReference>
<dbReference type="InterPro" id="IPR004276">
    <property type="entry name" value="GlycoTrans_28_N"/>
</dbReference>
<dbReference type="SUPFAM" id="SSF53756">
    <property type="entry name" value="UDP-Glycosyltransferase/glycogen phosphorylase"/>
    <property type="match status" value="1"/>
</dbReference>
<dbReference type="Pfam" id="PF04101">
    <property type="entry name" value="Glyco_tran_28_C"/>
    <property type="match status" value="1"/>
</dbReference>
<dbReference type="KEGG" id="rpla:A4Z71_04145"/>
<keyword evidence="14" id="KW-1185">Reference proteome</keyword>
<dbReference type="EMBL" id="CP015208">
    <property type="protein sequence ID" value="AOY56166.1"/>
    <property type="molecule type" value="Genomic_DNA"/>
</dbReference>
<comment type="caution">
    <text evidence="10">Lacks conserved residue(s) required for the propagation of feature annotation.</text>
</comment>
<evidence type="ECO:0000256" key="7">
    <source>
        <dbReference type="ARBA" id="ARBA00023136"/>
    </source>
</evidence>
<dbReference type="AlphaFoldDB" id="A0A1D9DZD7"/>
<dbReference type="GO" id="GO:0005975">
    <property type="term" value="P:carbohydrate metabolic process"/>
    <property type="evidence" value="ECO:0007669"/>
    <property type="project" value="InterPro"/>
</dbReference>
<keyword evidence="9 10" id="KW-0961">Cell wall biogenesis/degradation</keyword>
<dbReference type="GO" id="GO:0009252">
    <property type="term" value="P:peptidoglycan biosynthetic process"/>
    <property type="evidence" value="ECO:0007669"/>
    <property type="project" value="UniProtKB-UniRule"/>
</dbReference>
<comment type="similarity">
    <text evidence="10">Belongs to the glycosyltransferase 28 family. MurG subfamily.</text>
</comment>
<feature type="domain" description="Glycosyl transferase family 28 C-terminal" evidence="12">
    <location>
        <begin position="189"/>
        <end position="345"/>
    </location>
</feature>
<keyword evidence="4 10" id="KW-0808">Transferase</keyword>
<keyword evidence="1 10" id="KW-1003">Cell membrane</keyword>
<feature type="binding site" evidence="10">
    <location>
        <position position="162"/>
    </location>
    <ligand>
        <name>UDP-N-acetyl-alpha-D-glucosamine</name>
        <dbReference type="ChEBI" id="CHEBI:57705"/>
    </ligand>
</feature>
<dbReference type="Proteomes" id="UP000243784">
    <property type="component" value="Chromosome"/>
</dbReference>
<comment type="function">
    <text evidence="10">Cell wall formation. Catalyzes the transfer of a GlcNAc subunit on undecaprenyl-pyrophosphoryl-MurNAc-pentapeptide (lipid intermediate I) to form undecaprenyl-pyrophosphoryl-MurNAc-(pentapeptide)GlcNAc (lipid intermediate II).</text>
</comment>
<evidence type="ECO:0000256" key="2">
    <source>
        <dbReference type="ARBA" id="ARBA00022618"/>
    </source>
</evidence>
<evidence type="ECO:0000259" key="11">
    <source>
        <dbReference type="Pfam" id="PF03033"/>
    </source>
</evidence>
<feature type="binding site" evidence="10">
    <location>
        <position position="288"/>
    </location>
    <ligand>
        <name>UDP-N-acetyl-alpha-D-glucosamine</name>
        <dbReference type="ChEBI" id="CHEBI:57705"/>
    </ligand>
</feature>
<keyword evidence="5 10" id="KW-0133">Cell shape</keyword>
<evidence type="ECO:0000256" key="6">
    <source>
        <dbReference type="ARBA" id="ARBA00022984"/>
    </source>
</evidence>
<evidence type="ECO:0000256" key="8">
    <source>
        <dbReference type="ARBA" id="ARBA00023306"/>
    </source>
</evidence>
<dbReference type="PANTHER" id="PTHR21015">
    <property type="entry name" value="UDP-N-ACETYLGLUCOSAMINE--N-ACETYLMURAMYL-(PENTAPEPTIDE) PYROPHOSPHORYL-UNDECAPRENOL N-ACETYLGLUCOSAMINE TRANSFERASE 1"/>
    <property type="match status" value="1"/>
</dbReference>
<evidence type="ECO:0000256" key="5">
    <source>
        <dbReference type="ARBA" id="ARBA00022960"/>
    </source>
</evidence>
<proteinExistence type="inferred from homology"/>
<dbReference type="STRING" id="535712.A4Z71_04145"/>
<dbReference type="HAMAP" id="MF_00033">
    <property type="entry name" value="MurG"/>
    <property type="match status" value="1"/>
</dbReference>
<evidence type="ECO:0000256" key="10">
    <source>
        <dbReference type="HAMAP-Rule" id="MF_00033"/>
    </source>
</evidence>
<dbReference type="NCBIfam" id="TIGR01133">
    <property type="entry name" value="murG"/>
    <property type="match status" value="1"/>
</dbReference>
<dbReference type="GO" id="GO:0051991">
    <property type="term" value="F:UDP-N-acetyl-D-glucosamine:N-acetylmuramoyl-L-alanyl-D-glutamyl-meso-2,6-diaminopimelyl-D-alanyl-D-alanine-diphosphoundecaprenol 4-beta-N-acetylglucosaminlytransferase activity"/>
    <property type="evidence" value="ECO:0007669"/>
    <property type="project" value="RHEA"/>
</dbReference>
<dbReference type="InterPro" id="IPR006009">
    <property type="entry name" value="GlcNAc_MurG"/>
</dbReference>
<feature type="binding site" evidence="10">
    <location>
        <position position="125"/>
    </location>
    <ligand>
        <name>UDP-N-acetyl-alpha-D-glucosamine</name>
        <dbReference type="ChEBI" id="CHEBI:57705"/>
    </ligand>
</feature>
<keyword evidence="7 10" id="KW-0472">Membrane</keyword>
<feature type="binding site" evidence="10">
    <location>
        <begin position="11"/>
        <end position="13"/>
    </location>
    <ligand>
        <name>UDP-N-acetyl-alpha-D-glucosamine</name>
        <dbReference type="ChEBI" id="CHEBI:57705"/>
    </ligand>
</feature>
<gene>
    <name evidence="10" type="primary">murG</name>
    <name evidence="13" type="ORF">A4Z71_04145</name>
</gene>
<reference evidence="13 14" key="1">
    <citation type="journal article" date="2016" name="Biochim. Biophys. Acta">
        <title>Photochemical characterization of actinorhodopsin and its functional existence in the natural host.</title>
        <authorList>
            <person name="Nakamura S."/>
            <person name="Kikukawa T."/>
            <person name="Tamogami J."/>
            <person name="Kamiya M."/>
            <person name="Aizawa T."/>
            <person name="Hahn M.W."/>
            <person name="Ihara K."/>
            <person name="Kamo N."/>
            <person name="Demura M."/>
        </authorList>
    </citation>
    <scope>NUCLEOTIDE SEQUENCE [LARGE SCALE GENOMIC DNA]</scope>
    <source>
        <strain evidence="13 14">MWH-Dar1</strain>
    </source>
</reference>
<sequence>MASYLLAGGGTAGHVNPLLALADKIAAADASAKIVALGTEEGLESRLVPERGYELFTIERLPFPRKLGGYALTFPFKMIRAVFQVRRFIRSQKIDVVVGFGGYASAPAYLAAKLCGTPVIVHEANALPGWANKLGSKFAAAVGVTFDNTSLPKSTKTGMPLRSEIEVLDIESAREMARVSFGLDPATTTILVTGGSLGAKAINETVEASRSLFDAAGIQVLHITGGASELPELKSGSYLRLKYCDRMDQALAAADLVISRAGASTVSEITALGLPALYIPYPVGNGEQKFNAKGAIDAGAALLVNDADFNLDYVAREVIPLVSSRRRLAQMGEMSKSIGIRNGASRLLALVEGVLRSKNR</sequence>
<dbReference type="CDD" id="cd03785">
    <property type="entry name" value="GT28_MurG"/>
    <property type="match status" value="1"/>
</dbReference>
<dbReference type="PANTHER" id="PTHR21015:SF22">
    <property type="entry name" value="GLYCOSYLTRANSFERASE"/>
    <property type="match status" value="1"/>
</dbReference>
<evidence type="ECO:0000259" key="12">
    <source>
        <dbReference type="Pfam" id="PF04101"/>
    </source>
</evidence>
<dbReference type="GO" id="GO:0050511">
    <property type="term" value="F:undecaprenyldiphospho-muramoylpentapeptide beta-N-acetylglucosaminyltransferase activity"/>
    <property type="evidence" value="ECO:0007669"/>
    <property type="project" value="UniProtKB-UniRule"/>
</dbReference>
<accession>A0A1D9DZD7</accession>
<dbReference type="OrthoDB" id="9808936at2"/>
<evidence type="ECO:0000313" key="13">
    <source>
        <dbReference type="EMBL" id="AOY56166.1"/>
    </source>
</evidence>
<feature type="binding site" evidence="10">
    <location>
        <position position="196"/>
    </location>
    <ligand>
        <name>UDP-N-acetyl-alpha-D-glucosamine</name>
        <dbReference type="ChEBI" id="CHEBI:57705"/>
    </ligand>
</feature>
<protein>
    <recommendedName>
        <fullName evidence="10">UDP-N-acetylglucosamine--N-acetylmuramyl-(pentapeptide) pyrophosphoryl-undecaprenol N-acetylglucosamine transferase</fullName>
        <ecNumber evidence="10">2.4.1.227</ecNumber>
    </recommendedName>
    <alternativeName>
        <fullName evidence="10">Undecaprenyl-PP-MurNAc-pentapeptide-UDPGlcNAc GlcNAc transferase</fullName>
    </alternativeName>
</protein>
<dbReference type="Gene3D" id="3.40.50.2000">
    <property type="entry name" value="Glycogen Phosphorylase B"/>
    <property type="match status" value="2"/>
</dbReference>
<dbReference type="GO" id="GO:0005886">
    <property type="term" value="C:plasma membrane"/>
    <property type="evidence" value="ECO:0007669"/>
    <property type="project" value="UniProtKB-SubCell"/>
</dbReference>
<dbReference type="UniPathway" id="UPA00219"/>
<keyword evidence="8 10" id="KW-0131">Cell cycle</keyword>